<dbReference type="AlphaFoldDB" id="A0A7J9BF96"/>
<organism evidence="1 2">
    <name type="scientific">Gossypium gossypioides</name>
    <name type="common">Mexican cotton</name>
    <name type="synonym">Selera gossypioides</name>
    <dbReference type="NCBI Taxonomy" id="34282"/>
    <lineage>
        <taxon>Eukaryota</taxon>
        <taxon>Viridiplantae</taxon>
        <taxon>Streptophyta</taxon>
        <taxon>Embryophyta</taxon>
        <taxon>Tracheophyta</taxon>
        <taxon>Spermatophyta</taxon>
        <taxon>Magnoliopsida</taxon>
        <taxon>eudicotyledons</taxon>
        <taxon>Gunneridae</taxon>
        <taxon>Pentapetalae</taxon>
        <taxon>rosids</taxon>
        <taxon>malvids</taxon>
        <taxon>Malvales</taxon>
        <taxon>Malvaceae</taxon>
        <taxon>Malvoideae</taxon>
        <taxon>Gossypium</taxon>
    </lineage>
</organism>
<accession>A0A7J9BF96</accession>
<sequence>MKQFEVISAPVEVPTIYETNEDSDQDDDPYGSIENAYLQM</sequence>
<dbReference type="EMBL" id="JABEZY010000002">
    <property type="protein sequence ID" value="MBA0734619.1"/>
    <property type="molecule type" value="Genomic_DNA"/>
</dbReference>
<name>A0A7J9BF96_GOSGO</name>
<evidence type="ECO:0000313" key="2">
    <source>
        <dbReference type="Proteomes" id="UP000593579"/>
    </source>
</evidence>
<proteinExistence type="predicted"/>
<keyword evidence="2" id="KW-1185">Reference proteome</keyword>
<feature type="non-terminal residue" evidence="1">
    <location>
        <position position="40"/>
    </location>
</feature>
<gene>
    <name evidence="1" type="ORF">Gogos_018519</name>
</gene>
<dbReference type="Proteomes" id="UP000593579">
    <property type="component" value="Unassembled WGS sequence"/>
</dbReference>
<reference evidence="1 2" key="1">
    <citation type="journal article" date="2019" name="Genome Biol. Evol.">
        <title>Insights into the evolution of the New World diploid cottons (Gossypium, subgenus Houzingenia) based on genome sequencing.</title>
        <authorList>
            <person name="Grover C.E."/>
            <person name="Arick M.A. 2nd"/>
            <person name="Thrash A."/>
            <person name="Conover J.L."/>
            <person name="Sanders W.S."/>
            <person name="Peterson D.G."/>
            <person name="Frelichowski J.E."/>
            <person name="Scheffler J.A."/>
            <person name="Scheffler B.E."/>
            <person name="Wendel J.F."/>
        </authorList>
    </citation>
    <scope>NUCLEOTIDE SEQUENCE [LARGE SCALE GENOMIC DNA]</scope>
    <source>
        <strain evidence="1">5</strain>
        <tissue evidence="1">Leaf</tissue>
    </source>
</reference>
<protein>
    <submittedName>
        <fullName evidence="1">Uncharacterized protein</fullName>
    </submittedName>
</protein>
<evidence type="ECO:0000313" key="1">
    <source>
        <dbReference type="EMBL" id="MBA0734619.1"/>
    </source>
</evidence>
<comment type="caution">
    <text evidence="1">The sequence shown here is derived from an EMBL/GenBank/DDBJ whole genome shotgun (WGS) entry which is preliminary data.</text>
</comment>